<dbReference type="PANTHER" id="PTHR42781">
    <property type="entry name" value="SPERMIDINE/PUTRESCINE IMPORT ATP-BINDING PROTEIN POTA"/>
    <property type="match status" value="1"/>
</dbReference>
<dbReference type="EMBL" id="FOYQ01000001">
    <property type="protein sequence ID" value="SFR37089.1"/>
    <property type="molecule type" value="Genomic_DNA"/>
</dbReference>
<dbReference type="SMART" id="SM00382">
    <property type="entry name" value="AAA"/>
    <property type="match status" value="1"/>
</dbReference>
<dbReference type="InterPro" id="IPR027417">
    <property type="entry name" value="P-loop_NTPase"/>
</dbReference>
<dbReference type="AlphaFoldDB" id="A0A1I6G4H0"/>
<dbReference type="InterPro" id="IPR003593">
    <property type="entry name" value="AAA+_ATPase"/>
</dbReference>
<evidence type="ECO:0000259" key="4">
    <source>
        <dbReference type="PROSITE" id="PS50893"/>
    </source>
</evidence>
<dbReference type="PROSITE" id="PS50893">
    <property type="entry name" value="ABC_TRANSPORTER_2"/>
    <property type="match status" value="1"/>
</dbReference>
<dbReference type="InterPro" id="IPR003439">
    <property type="entry name" value="ABC_transporter-like_ATP-bd"/>
</dbReference>
<organism evidence="5 6">
    <name type="scientific">Robiginitalea myxolifaciens</name>
    <dbReference type="NCBI Taxonomy" id="400055"/>
    <lineage>
        <taxon>Bacteria</taxon>
        <taxon>Pseudomonadati</taxon>
        <taxon>Bacteroidota</taxon>
        <taxon>Flavobacteriia</taxon>
        <taxon>Flavobacteriales</taxon>
        <taxon>Flavobacteriaceae</taxon>
        <taxon>Robiginitalea</taxon>
    </lineage>
</organism>
<name>A0A1I6G4H0_9FLAO</name>
<evidence type="ECO:0000313" key="6">
    <source>
        <dbReference type="Proteomes" id="UP000199534"/>
    </source>
</evidence>
<gene>
    <name evidence="5" type="ORF">SAMN04490243_1227</name>
</gene>
<dbReference type="Proteomes" id="UP000199534">
    <property type="component" value="Unassembled WGS sequence"/>
</dbReference>
<feature type="domain" description="ABC transporter" evidence="4">
    <location>
        <begin position="2"/>
        <end position="234"/>
    </location>
</feature>
<keyword evidence="3" id="KW-0067">ATP-binding</keyword>
<evidence type="ECO:0000256" key="2">
    <source>
        <dbReference type="ARBA" id="ARBA00022741"/>
    </source>
</evidence>
<keyword evidence="1" id="KW-0813">Transport</keyword>
<keyword evidence="2" id="KW-0547">Nucleotide-binding</keyword>
<dbReference type="OrthoDB" id="9802264at2"/>
<evidence type="ECO:0000313" key="5">
    <source>
        <dbReference type="EMBL" id="SFR37089.1"/>
    </source>
</evidence>
<evidence type="ECO:0000256" key="3">
    <source>
        <dbReference type="ARBA" id="ARBA00022840"/>
    </source>
</evidence>
<dbReference type="GO" id="GO:0005524">
    <property type="term" value="F:ATP binding"/>
    <property type="evidence" value="ECO:0007669"/>
    <property type="project" value="UniProtKB-KW"/>
</dbReference>
<evidence type="ECO:0000256" key="1">
    <source>
        <dbReference type="ARBA" id="ARBA00022448"/>
    </source>
</evidence>
<keyword evidence="6" id="KW-1185">Reference proteome</keyword>
<dbReference type="InterPro" id="IPR017871">
    <property type="entry name" value="ABC_transporter-like_CS"/>
</dbReference>
<dbReference type="STRING" id="400055.SAMN04490243_1227"/>
<proteinExistence type="predicted"/>
<dbReference type="RefSeq" id="WP_092981506.1">
    <property type="nucleotide sequence ID" value="NZ_FOYQ01000001.1"/>
</dbReference>
<dbReference type="SUPFAM" id="SSF52540">
    <property type="entry name" value="P-loop containing nucleoside triphosphate hydrolases"/>
    <property type="match status" value="1"/>
</dbReference>
<dbReference type="Gene3D" id="3.40.50.300">
    <property type="entry name" value="P-loop containing nucleotide triphosphate hydrolases"/>
    <property type="match status" value="1"/>
</dbReference>
<dbReference type="GO" id="GO:0016887">
    <property type="term" value="F:ATP hydrolysis activity"/>
    <property type="evidence" value="ECO:0007669"/>
    <property type="project" value="InterPro"/>
</dbReference>
<reference evidence="5 6" key="1">
    <citation type="submission" date="2016-10" db="EMBL/GenBank/DDBJ databases">
        <authorList>
            <person name="de Groot N.N."/>
        </authorList>
    </citation>
    <scope>NUCLEOTIDE SEQUENCE [LARGE SCALE GENOMIC DNA]</scope>
    <source>
        <strain evidence="5 6">DSM 21019</strain>
    </source>
</reference>
<dbReference type="InterPro" id="IPR050093">
    <property type="entry name" value="ABC_SmlMolc_Importer"/>
</dbReference>
<dbReference type="PROSITE" id="PS00211">
    <property type="entry name" value="ABC_TRANSPORTER_1"/>
    <property type="match status" value="1"/>
</dbReference>
<accession>A0A1I6G4H0</accession>
<dbReference type="Pfam" id="PF00005">
    <property type="entry name" value="ABC_tran"/>
    <property type="match status" value="1"/>
</dbReference>
<dbReference type="PANTHER" id="PTHR42781:SF4">
    <property type="entry name" value="SPERMIDINE_PUTRESCINE IMPORT ATP-BINDING PROTEIN POTA"/>
    <property type="match status" value="1"/>
</dbReference>
<protein>
    <submittedName>
        <fullName evidence="5">ABC-type Fe3+/spermidine/putrescine transport systems, ATPase components</fullName>
    </submittedName>
</protein>
<sequence length="325" mass="36805">MLKVQALTFAYDKSPVLQEVDFEIPAGQQVALMGESGCGKSTLLRLIYGELPFDQGTVHWKEHALRGPDYQLLPGAPFMKYLAQDFDLMPFITAEENIRKFLPIHPVEAANQKTEELLELMELTEVRNRKVKTLSGGQQQRVALARVLANPPELLLLDEPFSHIDYFRRNQLRRNLFGYLKSEGITCLYATHDHQDVLPFADQVIILKEGELLDQRETAAVYQQPGRLYTASLLGEANLIPIDILKSYASTTRRIVVYAHELKASSKSGLKVVVETSYFMGGYYSIKGKTEQDTYVYFQSETPLEAGKEVFLNASLETINKRLPI</sequence>